<evidence type="ECO:0000313" key="2">
    <source>
        <dbReference type="Proteomes" id="UP001417504"/>
    </source>
</evidence>
<accession>A0AAP0JS00</accession>
<reference evidence="1 2" key="1">
    <citation type="submission" date="2024-01" db="EMBL/GenBank/DDBJ databases">
        <title>Genome assemblies of Stephania.</title>
        <authorList>
            <person name="Yang L."/>
        </authorList>
    </citation>
    <scope>NUCLEOTIDE SEQUENCE [LARGE SCALE GENOMIC DNA]</scope>
    <source>
        <strain evidence="1">QJT</strain>
        <tissue evidence="1">Leaf</tissue>
    </source>
</reference>
<protein>
    <submittedName>
        <fullName evidence="1">Uncharacterized protein</fullName>
    </submittedName>
</protein>
<dbReference type="EMBL" id="JBBNAE010000003">
    <property type="protein sequence ID" value="KAK9137955.1"/>
    <property type="molecule type" value="Genomic_DNA"/>
</dbReference>
<evidence type="ECO:0000313" key="1">
    <source>
        <dbReference type="EMBL" id="KAK9137955.1"/>
    </source>
</evidence>
<name>A0AAP0JS00_9MAGN</name>
<sequence length="98" mass="10963">MIGNKYMHCVIMNPKQQSLKFAVTVHVWISNRGGALECLEDRTIREGNHELSKCWLAQMEAVCCHSINDDSSLRNENGNINIGSSSHLYSAGLETNLE</sequence>
<dbReference type="Proteomes" id="UP001417504">
    <property type="component" value="Unassembled WGS sequence"/>
</dbReference>
<dbReference type="AlphaFoldDB" id="A0AAP0JS00"/>
<gene>
    <name evidence="1" type="ORF">Sjap_008549</name>
</gene>
<keyword evidence="2" id="KW-1185">Reference proteome</keyword>
<organism evidence="1 2">
    <name type="scientific">Stephania japonica</name>
    <dbReference type="NCBI Taxonomy" id="461633"/>
    <lineage>
        <taxon>Eukaryota</taxon>
        <taxon>Viridiplantae</taxon>
        <taxon>Streptophyta</taxon>
        <taxon>Embryophyta</taxon>
        <taxon>Tracheophyta</taxon>
        <taxon>Spermatophyta</taxon>
        <taxon>Magnoliopsida</taxon>
        <taxon>Ranunculales</taxon>
        <taxon>Menispermaceae</taxon>
        <taxon>Menispermoideae</taxon>
        <taxon>Cissampelideae</taxon>
        <taxon>Stephania</taxon>
    </lineage>
</organism>
<proteinExistence type="predicted"/>
<comment type="caution">
    <text evidence="1">The sequence shown here is derived from an EMBL/GenBank/DDBJ whole genome shotgun (WGS) entry which is preliminary data.</text>
</comment>